<feature type="transmembrane region" description="Helical" evidence="2">
    <location>
        <begin position="232"/>
        <end position="259"/>
    </location>
</feature>
<keyword evidence="2" id="KW-1133">Transmembrane helix</keyword>
<reference evidence="3" key="1">
    <citation type="submission" date="2021-01" db="EMBL/GenBank/DDBJ databases">
        <authorList>
            <person name="Corre E."/>
            <person name="Pelletier E."/>
            <person name="Niang G."/>
            <person name="Scheremetjew M."/>
            <person name="Finn R."/>
            <person name="Kale V."/>
            <person name="Holt S."/>
            <person name="Cochrane G."/>
            <person name="Meng A."/>
            <person name="Brown T."/>
            <person name="Cohen L."/>
        </authorList>
    </citation>
    <scope>NUCLEOTIDE SEQUENCE</scope>
    <source>
        <strain evidence="3">CCMP3328</strain>
    </source>
</reference>
<feature type="compositionally biased region" description="Low complexity" evidence="1">
    <location>
        <begin position="61"/>
        <end position="70"/>
    </location>
</feature>
<proteinExistence type="predicted"/>
<accession>A0A7R9ZQU4</accession>
<keyword evidence="2" id="KW-0812">Transmembrane</keyword>
<feature type="transmembrane region" description="Helical" evidence="2">
    <location>
        <begin position="162"/>
        <end position="185"/>
    </location>
</feature>
<feature type="transmembrane region" description="Helical" evidence="2">
    <location>
        <begin position="205"/>
        <end position="226"/>
    </location>
</feature>
<evidence type="ECO:0000256" key="1">
    <source>
        <dbReference type="SAM" id="MobiDB-lite"/>
    </source>
</evidence>
<dbReference type="EMBL" id="HBEF01020875">
    <property type="protein sequence ID" value="CAD8340773.1"/>
    <property type="molecule type" value="Transcribed_RNA"/>
</dbReference>
<feature type="transmembrane region" description="Helical" evidence="2">
    <location>
        <begin position="107"/>
        <end position="127"/>
    </location>
</feature>
<keyword evidence="2" id="KW-0472">Membrane</keyword>
<name>A0A7R9ZQU4_9STRA</name>
<feature type="region of interest" description="Disordered" evidence="1">
    <location>
        <begin position="44"/>
        <end position="89"/>
    </location>
</feature>
<protein>
    <submittedName>
        <fullName evidence="3">Uncharacterized protein</fullName>
    </submittedName>
</protein>
<organism evidence="3">
    <name type="scientific">Craspedostauros australis</name>
    <dbReference type="NCBI Taxonomy" id="1486917"/>
    <lineage>
        <taxon>Eukaryota</taxon>
        <taxon>Sar</taxon>
        <taxon>Stramenopiles</taxon>
        <taxon>Ochrophyta</taxon>
        <taxon>Bacillariophyta</taxon>
        <taxon>Bacillariophyceae</taxon>
        <taxon>Bacillariophycidae</taxon>
        <taxon>Naviculales</taxon>
        <taxon>Naviculaceae</taxon>
        <taxon>Craspedostauros</taxon>
    </lineage>
</organism>
<gene>
    <name evidence="3" type="ORF">CAUS1442_LOCUS12908</name>
</gene>
<sequence>MTSKEVHVAMPLEYAEVIDDSKSMAVPLLEAGRSRRRKNVDVKTIHKHHHLRDSDGDPNRSISSSSSSSSKTVDLDNDDDHVDHDDGNEPDLRFDVEAIDHSARTRIIRIAGLFIGFATQVLSLLAYGRLLVAFPTEEAPVEKMSTKFVEYWMLQIASRLDLVMYGCIWTAIVLSITDVGVRFLLLALHPRLDLTSYDPPSLRRLAHMMGVNYFVGSVVGNLLAWLQMDWMLGFPIALVPIGIITAFDLSLCFLLIWCFRVLNPTKAQQQQQQQQGGDGDDTALEYDRSTAIV</sequence>
<evidence type="ECO:0000313" key="3">
    <source>
        <dbReference type="EMBL" id="CAD8340773.1"/>
    </source>
</evidence>
<dbReference type="AlphaFoldDB" id="A0A7R9ZQU4"/>
<evidence type="ECO:0000256" key="2">
    <source>
        <dbReference type="SAM" id="Phobius"/>
    </source>
</evidence>